<gene>
    <name evidence="5" type="ORF">D9O36_10335</name>
</gene>
<dbReference type="InterPro" id="IPR009057">
    <property type="entry name" value="Homeodomain-like_sf"/>
</dbReference>
<keyword evidence="1" id="KW-0805">Transcription regulation</keyword>
<dbReference type="PROSITE" id="PS01124">
    <property type="entry name" value="HTH_ARAC_FAMILY_2"/>
    <property type="match status" value="1"/>
</dbReference>
<dbReference type="InterPro" id="IPR018062">
    <property type="entry name" value="HTH_AraC-typ_CS"/>
</dbReference>
<dbReference type="RefSeq" id="WP_155599864.1">
    <property type="nucleotide sequence ID" value="NZ_RCNR01000016.1"/>
</dbReference>
<dbReference type="InterPro" id="IPR020449">
    <property type="entry name" value="Tscrpt_reg_AraC-type_HTH"/>
</dbReference>
<dbReference type="InterPro" id="IPR003313">
    <property type="entry name" value="AraC-bd"/>
</dbReference>
<dbReference type="PRINTS" id="PR00032">
    <property type="entry name" value="HTHARAC"/>
</dbReference>
<dbReference type="Pfam" id="PF12833">
    <property type="entry name" value="HTH_18"/>
    <property type="match status" value="1"/>
</dbReference>
<dbReference type="SUPFAM" id="SSF46689">
    <property type="entry name" value="Homeodomain-like"/>
    <property type="match status" value="2"/>
</dbReference>
<evidence type="ECO:0000256" key="1">
    <source>
        <dbReference type="ARBA" id="ARBA00023015"/>
    </source>
</evidence>
<dbReference type="AlphaFoldDB" id="A0A7X2ZTR0"/>
<comment type="caution">
    <text evidence="5">The sequence shown here is derived from an EMBL/GenBank/DDBJ whole genome shotgun (WGS) entry which is preliminary data.</text>
</comment>
<keyword evidence="6" id="KW-1185">Reference proteome</keyword>
<organism evidence="5 6">
    <name type="scientific">Zobellia amurskyensis</name>
    <dbReference type="NCBI Taxonomy" id="248905"/>
    <lineage>
        <taxon>Bacteria</taxon>
        <taxon>Pseudomonadati</taxon>
        <taxon>Bacteroidota</taxon>
        <taxon>Flavobacteriia</taxon>
        <taxon>Flavobacteriales</taxon>
        <taxon>Flavobacteriaceae</taxon>
        <taxon>Zobellia</taxon>
    </lineage>
</organism>
<accession>A0A7X2ZTR0</accession>
<keyword evidence="2" id="KW-0238">DNA-binding</keyword>
<dbReference type="Proteomes" id="UP000540519">
    <property type="component" value="Unassembled WGS sequence"/>
</dbReference>
<proteinExistence type="predicted"/>
<dbReference type="SMART" id="SM00342">
    <property type="entry name" value="HTH_ARAC"/>
    <property type="match status" value="1"/>
</dbReference>
<dbReference type="EMBL" id="RCNR01000016">
    <property type="protein sequence ID" value="MUH36240.1"/>
    <property type="molecule type" value="Genomic_DNA"/>
</dbReference>
<keyword evidence="3" id="KW-0804">Transcription</keyword>
<reference evidence="5 6" key="1">
    <citation type="journal article" date="2019" name="Mar. Drugs">
        <title>Comparative Genomics and CAZyme Genome Repertoires of Marine Zobellia amurskyensis KMM 3526(T) and Zobellia laminariae KMM 3676(T).</title>
        <authorList>
            <person name="Chernysheva N."/>
            <person name="Bystritskaya E."/>
            <person name="Stenkova A."/>
            <person name="Golovkin I."/>
            <person name="Nedashkovskaya O."/>
            <person name="Isaeva M."/>
        </authorList>
    </citation>
    <scope>NUCLEOTIDE SEQUENCE [LARGE SCALE GENOMIC DNA]</scope>
    <source>
        <strain evidence="5 6">KMM 3526</strain>
    </source>
</reference>
<dbReference type="GO" id="GO:0003700">
    <property type="term" value="F:DNA-binding transcription factor activity"/>
    <property type="evidence" value="ECO:0007669"/>
    <property type="project" value="InterPro"/>
</dbReference>
<dbReference type="Pfam" id="PF02311">
    <property type="entry name" value="AraC_binding"/>
    <property type="match status" value="1"/>
</dbReference>
<dbReference type="SUPFAM" id="SSF51215">
    <property type="entry name" value="Regulatory protein AraC"/>
    <property type="match status" value="1"/>
</dbReference>
<evidence type="ECO:0000313" key="6">
    <source>
        <dbReference type="Proteomes" id="UP000540519"/>
    </source>
</evidence>
<dbReference type="Gene3D" id="2.60.120.280">
    <property type="entry name" value="Regulatory protein AraC"/>
    <property type="match status" value="1"/>
</dbReference>
<evidence type="ECO:0000259" key="4">
    <source>
        <dbReference type="PROSITE" id="PS01124"/>
    </source>
</evidence>
<dbReference type="PANTHER" id="PTHR43280">
    <property type="entry name" value="ARAC-FAMILY TRANSCRIPTIONAL REGULATOR"/>
    <property type="match status" value="1"/>
</dbReference>
<dbReference type="PROSITE" id="PS00041">
    <property type="entry name" value="HTH_ARAC_FAMILY_1"/>
    <property type="match status" value="1"/>
</dbReference>
<dbReference type="InterPro" id="IPR018060">
    <property type="entry name" value="HTH_AraC"/>
</dbReference>
<dbReference type="CDD" id="cd06986">
    <property type="entry name" value="cupin_MmsR-like_N"/>
    <property type="match status" value="1"/>
</dbReference>
<dbReference type="InterPro" id="IPR037923">
    <property type="entry name" value="HTH-like"/>
</dbReference>
<dbReference type="Gene3D" id="1.10.10.60">
    <property type="entry name" value="Homeodomain-like"/>
    <property type="match status" value="2"/>
</dbReference>
<evidence type="ECO:0000256" key="2">
    <source>
        <dbReference type="ARBA" id="ARBA00023125"/>
    </source>
</evidence>
<dbReference type="OrthoDB" id="9813413at2"/>
<protein>
    <submittedName>
        <fullName evidence="5">AraC family transcriptional regulator</fullName>
    </submittedName>
</protein>
<name>A0A7X2ZTR0_9FLAO</name>
<evidence type="ECO:0000313" key="5">
    <source>
        <dbReference type="EMBL" id="MUH36240.1"/>
    </source>
</evidence>
<dbReference type="GO" id="GO:0043565">
    <property type="term" value="F:sequence-specific DNA binding"/>
    <property type="evidence" value="ECO:0007669"/>
    <property type="project" value="InterPro"/>
</dbReference>
<evidence type="ECO:0000256" key="3">
    <source>
        <dbReference type="ARBA" id="ARBA00023163"/>
    </source>
</evidence>
<dbReference type="PANTHER" id="PTHR43280:SF30">
    <property type="entry name" value="MMSAB OPERON REGULATORY PROTEIN"/>
    <property type="match status" value="1"/>
</dbReference>
<sequence length="293" mass="34593">MENSKIKEGFLGQKMIVLPDSIRKELHTICESFYITDIGFYPNAQHHYRSRKKGIKEYIFIYCIEGKGNLKVDGQLIHVLPNTYHIIHRNTPHEYNSDKNDPWSIYWMHFGGNLTDNLYKRYMEHRSNNGSIAFERSKINLFNEIFHMYKTEYTVPKLEYSNILGLNFISSFVYTSKGIATDSTSHTNMINSVIDFLMSNLDKTFKSSEIAKQFNCSPSYLFNLFKKRTGYSLIHFFNLKKIQKACEYLKYTDLSIKEISYKVGIQDPLYFSRTFKKNFGVSPKEYRKTQQEF</sequence>
<feature type="domain" description="HTH araC/xylS-type" evidence="4">
    <location>
        <begin position="191"/>
        <end position="289"/>
    </location>
</feature>